<reference evidence="1 2" key="1">
    <citation type="submission" date="2018-09" db="EMBL/GenBank/DDBJ databases">
        <title>Genomic investigation of the strawberry pathogen Phytophthora fragariae indicates pathogenicity is determined by transcriptional variation in three key races.</title>
        <authorList>
            <person name="Adams T.M."/>
            <person name="Armitage A.D."/>
            <person name="Sobczyk M.K."/>
            <person name="Bates H.J."/>
            <person name="Dunwell J.M."/>
            <person name="Nellist C.F."/>
            <person name="Harrison R.J."/>
        </authorList>
    </citation>
    <scope>NUCLEOTIDE SEQUENCE [LARGE SCALE GENOMIC DNA]</scope>
    <source>
        <strain evidence="1 2">SCRP249</strain>
    </source>
</reference>
<name>A0A6A3PGQ4_9STRA</name>
<dbReference type="AlphaFoldDB" id="A0A6A3PGQ4"/>
<protein>
    <submittedName>
        <fullName evidence="1">Uncharacterized protein</fullName>
    </submittedName>
</protein>
<evidence type="ECO:0000313" key="2">
    <source>
        <dbReference type="Proteomes" id="UP000429607"/>
    </source>
</evidence>
<organism evidence="1 2">
    <name type="scientific">Phytophthora rubi</name>
    <dbReference type="NCBI Taxonomy" id="129364"/>
    <lineage>
        <taxon>Eukaryota</taxon>
        <taxon>Sar</taxon>
        <taxon>Stramenopiles</taxon>
        <taxon>Oomycota</taxon>
        <taxon>Peronosporomycetes</taxon>
        <taxon>Peronosporales</taxon>
        <taxon>Peronosporaceae</taxon>
        <taxon>Phytophthora</taxon>
    </lineage>
</organism>
<sequence length="71" mass="8018">MNEATTMLEDSADLWMKRTEDVVGAKVHEAEQERDALALQLDGLQEQLGDRDQEIERLRDGFGTDPLLVFG</sequence>
<gene>
    <name evidence="1" type="ORF">PR001_g1039</name>
</gene>
<dbReference type="Proteomes" id="UP000429607">
    <property type="component" value="Unassembled WGS sequence"/>
</dbReference>
<dbReference type="EMBL" id="QXFV01000030">
    <property type="protein sequence ID" value="KAE9051889.1"/>
    <property type="molecule type" value="Genomic_DNA"/>
</dbReference>
<evidence type="ECO:0000313" key="1">
    <source>
        <dbReference type="EMBL" id="KAE9051889.1"/>
    </source>
</evidence>
<comment type="caution">
    <text evidence="1">The sequence shown here is derived from an EMBL/GenBank/DDBJ whole genome shotgun (WGS) entry which is preliminary data.</text>
</comment>
<accession>A0A6A3PGQ4</accession>
<proteinExistence type="predicted"/>